<sequence>MDRFEAMSMFAAVTEKGSFSAASRALHVPLATLSRKISDLETLLGVQLLTRTTRKLALTEAGIAYLAAARRILEQVEEAEREAAGEFIAPRGELVITAPISFGRRHLLPIVSQFLATFPEINVRLLQSDRNLHLVDDHVDMAVRIGALPDSSMVATRVGSMRTVTCLSPRLAAGHGRPTEPNDLQRMPCVAFDMGVPSPHWTYRSPGLGLRLEVAIQPRLSVTTADAAAQAAIDNVGVTRLLHYQVADAVDRGQLEIILETFEREPAPVHLVHVPRGQMPLKMRRFLSFAAPRLRQALTRFSGKTAADAPSDDEPGMSPRE</sequence>
<dbReference type="InterPro" id="IPR005119">
    <property type="entry name" value="LysR_subst-bd"/>
</dbReference>
<dbReference type="PANTHER" id="PTHR30537:SF5">
    <property type="entry name" value="HTH-TYPE TRANSCRIPTIONAL ACTIVATOR TTDR-RELATED"/>
    <property type="match status" value="1"/>
</dbReference>
<dbReference type="FunFam" id="1.10.10.10:FF:000001">
    <property type="entry name" value="LysR family transcriptional regulator"/>
    <property type="match status" value="1"/>
</dbReference>
<accession>A0A9X2T4S7</accession>
<evidence type="ECO:0000256" key="3">
    <source>
        <dbReference type="ARBA" id="ARBA00023125"/>
    </source>
</evidence>
<evidence type="ECO:0000256" key="2">
    <source>
        <dbReference type="ARBA" id="ARBA00023015"/>
    </source>
</evidence>
<name>A0A9X2T4S7_9HYPH</name>
<keyword evidence="4" id="KW-0804">Transcription</keyword>
<dbReference type="GO" id="GO:0043565">
    <property type="term" value="F:sequence-specific DNA binding"/>
    <property type="evidence" value="ECO:0007669"/>
    <property type="project" value="TreeGrafter"/>
</dbReference>
<gene>
    <name evidence="7" type="ORF">NVS89_15270</name>
</gene>
<evidence type="ECO:0000313" key="8">
    <source>
        <dbReference type="Proteomes" id="UP001151088"/>
    </source>
</evidence>
<reference evidence="7" key="1">
    <citation type="submission" date="2022-08" db="EMBL/GenBank/DDBJ databases">
        <authorList>
            <person name="Li F."/>
        </authorList>
    </citation>
    <scope>NUCLEOTIDE SEQUENCE</scope>
    <source>
        <strain evidence="7">MQZ15Z-1</strain>
    </source>
</reference>
<evidence type="ECO:0000259" key="6">
    <source>
        <dbReference type="PROSITE" id="PS50931"/>
    </source>
</evidence>
<dbReference type="SUPFAM" id="SSF53850">
    <property type="entry name" value="Periplasmic binding protein-like II"/>
    <property type="match status" value="1"/>
</dbReference>
<dbReference type="Gene3D" id="1.10.10.10">
    <property type="entry name" value="Winged helix-like DNA-binding domain superfamily/Winged helix DNA-binding domain"/>
    <property type="match status" value="1"/>
</dbReference>
<dbReference type="AlphaFoldDB" id="A0A9X2T4S7"/>
<evidence type="ECO:0000256" key="5">
    <source>
        <dbReference type="SAM" id="MobiDB-lite"/>
    </source>
</evidence>
<evidence type="ECO:0000256" key="4">
    <source>
        <dbReference type="ARBA" id="ARBA00023163"/>
    </source>
</evidence>
<dbReference type="GO" id="GO:0006351">
    <property type="term" value="P:DNA-templated transcription"/>
    <property type="evidence" value="ECO:0007669"/>
    <property type="project" value="TreeGrafter"/>
</dbReference>
<keyword evidence="2" id="KW-0805">Transcription regulation</keyword>
<dbReference type="RefSeq" id="WP_258733627.1">
    <property type="nucleotide sequence ID" value="NZ_JANTHZ010000007.1"/>
</dbReference>
<proteinExistence type="inferred from homology"/>
<protein>
    <submittedName>
        <fullName evidence="7">LysR family transcriptional regulator</fullName>
    </submittedName>
</protein>
<dbReference type="InterPro" id="IPR058163">
    <property type="entry name" value="LysR-type_TF_proteobact-type"/>
</dbReference>
<dbReference type="Gene3D" id="3.40.190.290">
    <property type="match status" value="1"/>
</dbReference>
<keyword evidence="8" id="KW-1185">Reference proteome</keyword>
<feature type="domain" description="HTH lysR-type" evidence="6">
    <location>
        <begin position="1"/>
        <end position="59"/>
    </location>
</feature>
<dbReference type="GO" id="GO:0003700">
    <property type="term" value="F:DNA-binding transcription factor activity"/>
    <property type="evidence" value="ECO:0007669"/>
    <property type="project" value="InterPro"/>
</dbReference>
<comment type="caution">
    <text evidence="7">The sequence shown here is derived from an EMBL/GenBank/DDBJ whole genome shotgun (WGS) entry which is preliminary data.</text>
</comment>
<dbReference type="InterPro" id="IPR036390">
    <property type="entry name" value="WH_DNA-bd_sf"/>
</dbReference>
<evidence type="ECO:0000256" key="1">
    <source>
        <dbReference type="ARBA" id="ARBA00009437"/>
    </source>
</evidence>
<comment type="similarity">
    <text evidence="1">Belongs to the LysR transcriptional regulatory family.</text>
</comment>
<dbReference type="Proteomes" id="UP001151088">
    <property type="component" value="Unassembled WGS sequence"/>
</dbReference>
<dbReference type="CDD" id="cd08471">
    <property type="entry name" value="PBP2_CrgA_like_2"/>
    <property type="match status" value="1"/>
</dbReference>
<dbReference type="PROSITE" id="PS50931">
    <property type="entry name" value="HTH_LYSR"/>
    <property type="match status" value="1"/>
</dbReference>
<dbReference type="PANTHER" id="PTHR30537">
    <property type="entry name" value="HTH-TYPE TRANSCRIPTIONAL REGULATOR"/>
    <property type="match status" value="1"/>
</dbReference>
<evidence type="ECO:0000313" key="7">
    <source>
        <dbReference type="EMBL" id="MCS0496461.1"/>
    </source>
</evidence>
<organism evidence="7 8">
    <name type="scientific">Ancylobacter mangrovi</name>
    <dbReference type="NCBI Taxonomy" id="2972472"/>
    <lineage>
        <taxon>Bacteria</taxon>
        <taxon>Pseudomonadati</taxon>
        <taxon>Pseudomonadota</taxon>
        <taxon>Alphaproteobacteria</taxon>
        <taxon>Hyphomicrobiales</taxon>
        <taxon>Xanthobacteraceae</taxon>
        <taxon>Ancylobacter</taxon>
    </lineage>
</organism>
<keyword evidence="3" id="KW-0238">DNA-binding</keyword>
<feature type="region of interest" description="Disordered" evidence="5">
    <location>
        <begin position="300"/>
        <end position="321"/>
    </location>
</feature>
<dbReference type="InterPro" id="IPR000847">
    <property type="entry name" value="LysR_HTH_N"/>
</dbReference>
<dbReference type="InterPro" id="IPR036388">
    <property type="entry name" value="WH-like_DNA-bd_sf"/>
</dbReference>
<dbReference type="Pfam" id="PF00126">
    <property type="entry name" value="HTH_1"/>
    <property type="match status" value="1"/>
</dbReference>
<dbReference type="SUPFAM" id="SSF46785">
    <property type="entry name" value="Winged helix' DNA-binding domain"/>
    <property type="match status" value="1"/>
</dbReference>
<dbReference type="Pfam" id="PF03466">
    <property type="entry name" value="LysR_substrate"/>
    <property type="match status" value="1"/>
</dbReference>
<dbReference type="EMBL" id="JANTHZ010000007">
    <property type="protein sequence ID" value="MCS0496461.1"/>
    <property type="molecule type" value="Genomic_DNA"/>
</dbReference>